<evidence type="ECO:0000259" key="12">
    <source>
        <dbReference type="Pfam" id="PF01756"/>
    </source>
</evidence>
<dbReference type="InterPro" id="IPR037069">
    <property type="entry name" value="AcylCoA_DH/ox_N_sf"/>
</dbReference>
<comment type="caution">
    <text evidence="16">The sequence shown here is derived from an EMBL/GenBank/DDBJ whole genome shotgun (WGS) entry which is preliminary data.</text>
</comment>
<proteinExistence type="inferred from homology"/>
<dbReference type="SUPFAM" id="SSF56645">
    <property type="entry name" value="Acyl-CoA dehydrogenase NM domain-like"/>
    <property type="match status" value="1"/>
</dbReference>
<dbReference type="GO" id="GO:0071949">
    <property type="term" value="F:FAD binding"/>
    <property type="evidence" value="ECO:0007669"/>
    <property type="project" value="InterPro"/>
</dbReference>
<keyword evidence="5" id="KW-0285">Flavoprotein</keyword>
<dbReference type="InterPro" id="IPR009100">
    <property type="entry name" value="AcylCoA_DH/oxidase_NM_dom_sf"/>
</dbReference>
<dbReference type="InterPro" id="IPR002655">
    <property type="entry name" value="Acyl-CoA_oxidase_C"/>
</dbReference>
<evidence type="ECO:0000256" key="3">
    <source>
        <dbReference type="ARBA" id="ARBA00006288"/>
    </source>
</evidence>
<dbReference type="PIRSF" id="PIRSF000168">
    <property type="entry name" value="Acyl-CoA_oxidase"/>
    <property type="match status" value="1"/>
</dbReference>
<feature type="region of interest" description="Disordered" evidence="11">
    <location>
        <begin position="651"/>
        <end position="671"/>
    </location>
</feature>
<dbReference type="FunFam" id="1.20.140.10:FF:000007">
    <property type="entry name" value="Acyl-coenzyme A oxidase"/>
    <property type="match status" value="1"/>
</dbReference>
<comment type="similarity">
    <text evidence="3">Belongs to the acyl-CoA oxidase family.</text>
</comment>
<sequence>MSEQALLKLDEAELRGLLDGRWANIRERARDVIQGEQFAPVHGLSMEDHRARTLKQLMALAETGMPAYGFPESVGGTDDIGASVVAFEMLVADMSLMVKMGVQFGLFGGAIKALGTDEHHQKYLPDVMTVALPGCFAMTETGHGSDVQRLRTTATYDAGSGEFVVHTPDESARKDYIGNAARDGRMAVVFAQLRTPDGEGGLIEHGVHALMVPIRDRKGKPMPGVTIEDCGPKAGLNGVDNGRLWFDGVRVPRTNLLNRYGDVAADGTYSSPIENQNRRFFTMLGTLIRGRISVAGGAGTATKASLAIAIRYADTRRQFTRPATDSRPEREVRILDYLAHQRKLLPALARTYGLHFAQEELVTRLHELSKSEERDERAQRELESRAAGLKAVATWHATETIQTCREACGGSGYLAQNRIPQLKADSDIFTTFEGDNTVLLQQLTKALLTNFKDSFGDLDQLGLARFMAGRVFETVIERTAAIPLIDRLIAAAPGRDEASLYNRGWHLELFEDREKHITEGLARRLRRAKKDGSDAFEVFNRAQDHVLAAGRAHMDRVVLEAFVAGIDRCGDKSTAKLLNRLCDLYVLSVIEEDRAWFLEHERLSTARTKAVSAAVNDLCRGLRPYAVRLADAFGLRDEWLGAPIALGAEERRQEVQQADERAERPKQEQQA</sequence>
<dbReference type="EMBL" id="JACHDO010000001">
    <property type="protein sequence ID" value="MBB5491823.1"/>
    <property type="molecule type" value="Genomic_DNA"/>
</dbReference>
<evidence type="ECO:0000313" key="17">
    <source>
        <dbReference type="Proteomes" id="UP000579647"/>
    </source>
</evidence>
<feature type="domain" description="Acyl-CoA oxidase/dehydrogenase middle" evidence="13">
    <location>
        <begin position="135"/>
        <end position="249"/>
    </location>
</feature>
<dbReference type="InterPro" id="IPR036250">
    <property type="entry name" value="AcylCo_DH-like_C"/>
</dbReference>
<evidence type="ECO:0000256" key="2">
    <source>
        <dbReference type="ARBA" id="ARBA00004275"/>
    </source>
</evidence>
<dbReference type="Pfam" id="PF22924">
    <property type="entry name" value="ACOX_C_alpha1"/>
    <property type="match status" value="1"/>
</dbReference>
<keyword evidence="7" id="KW-0276">Fatty acid metabolism</keyword>
<dbReference type="EC" id="1.3.3.6" evidence="4"/>
<dbReference type="FunFam" id="2.40.110.10:FF:000005">
    <property type="entry name" value="Acyl-coenzyme A oxidase"/>
    <property type="match status" value="1"/>
</dbReference>
<keyword evidence="6" id="KW-0274">FAD</keyword>
<evidence type="ECO:0000256" key="1">
    <source>
        <dbReference type="ARBA" id="ARBA00001974"/>
    </source>
</evidence>
<dbReference type="GO" id="GO:0055088">
    <property type="term" value="P:lipid homeostasis"/>
    <property type="evidence" value="ECO:0007669"/>
    <property type="project" value="TreeGrafter"/>
</dbReference>
<evidence type="ECO:0000256" key="8">
    <source>
        <dbReference type="ARBA" id="ARBA00023002"/>
    </source>
</evidence>
<evidence type="ECO:0000313" key="16">
    <source>
        <dbReference type="EMBL" id="MBB5491823.1"/>
    </source>
</evidence>
<dbReference type="GO" id="GO:0033540">
    <property type="term" value="P:fatty acid beta-oxidation using acyl-CoA oxidase"/>
    <property type="evidence" value="ECO:0007669"/>
    <property type="project" value="TreeGrafter"/>
</dbReference>
<dbReference type="PANTHER" id="PTHR10909">
    <property type="entry name" value="ELECTRON TRANSPORT OXIDOREDUCTASE"/>
    <property type="match status" value="1"/>
</dbReference>
<dbReference type="GO" id="GO:0005504">
    <property type="term" value="F:fatty acid binding"/>
    <property type="evidence" value="ECO:0007669"/>
    <property type="project" value="TreeGrafter"/>
</dbReference>
<evidence type="ECO:0000256" key="9">
    <source>
        <dbReference type="ARBA" id="ARBA00023098"/>
    </source>
</evidence>
<dbReference type="Pfam" id="PF01756">
    <property type="entry name" value="ACOX"/>
    <property type="match status" value="1"/>
</dbReference>
<dbReference type="Gene3D" id="1.10.540.10">
    <property type="entry name" value="Acyl-CoA dehydrogenase/oxidase, N-terminal domain"/>
    <property type="match status" value="1"/>
</dbReference>
<comment type="subcellular location">
    <subcellularLocation>
        <location evidence="2">Peroxisome</location>
    </subcellularLocation>
</comment>
<name>A0A840W8Y0_9ACTN</name>
<dbReference type="InterPro" id="IPR013786">
    <property type="entry name" value="AcylCoA_DH/ox_N"/>
</dbReference>
<evidence type="ECO:0000259" key="15">
    <source>
        <dbReference type="Pfam" id="PF22924"/>
    </source>
</evidence>
<dbReference type="GO" id="GO:0003997">
    <property type="term" value="F:acyl-CoA oxidase activity"/>
    <property type="evidence" value="ECO:0007669"/>
    <property type="project" value="UniProtKB-EC"/>
</dbReference>
<dbReference type="InterPro" id="IPR012258">
    <property type="entry name" value="Acyl-CoA_oxidase"/>
</dbReference>
<feature type="domain" description="Acyl-CoA oxidase C-terminal" evidence="12">
    <location>
        <begin position="508"/>
        <end position="645"/>
    </location>
</feature>
<evidence type="ECO:0000256" key="7">
    <source>
        <dbReference type="ARBA" id="ARBA00022832"/>
    </source>
</evidence>
<evidence type="ECO:0000256" key="6">
    <source>
        <dbReference type="ARBA" id="ARBA00022827"/>
    </source>
</evidence>
<dbReference type="SUPFAM" id="SSF47203">
    <property type="entry name" value="Acyl-CoA dehydrogenase C-terminal domain-like"/>
    <property type="match status" value="2"/>
</dbReference>
<dbReference type="FunFam" id="1.20.140.10:FF:000010">
    <property type="entry name" value="Acyl-coenzyme A oxidase"/>
    <property type="match status" value="1"/>
</dbReference>
<feature type="domain" description="Acyl-CoA oxidase C-alpha1" evidence="15">
    <location>
        <begin position="285"/>
        <end position="448"/>
    </location>
</feature>
<keyword evidence="9" id="KW-0443">Lipid metabolism</keyword>
<accession>A0A840W8Y0</accession>
<dbReference type="Gene3D" id="2.40.110.10">
    <property type="entry name" value="Butyryl-CoA Dehydrogenase, subunit A, domain 2"/>
    <property type="match status" value="1"/>
</dbReference>
<protein>
    <recommendedName>
        <fullName evidence="4">acyl-CoA oxidase</fullName>
        <ecNumber evidence="4">1.3.3.6</ecNumber>
    </recommendedName>
</protein>
<evidence type="ECO:0000256" key="4">
    <source>
        <dbReference type="ARBA" id="ARBA00012870"/>
    </source>
</evidence>
<evidence type="ECO:0000256" key="11">
    <source>
        <dbReference type="SAM" id="MobiDB-lite"/>
    </source>
</evidence>
<dbReference type="AlphaFoldDB" id="A0A840W8Y0"/>
<dbReference type="RefSeq" id="WP_184365434.1">
    <property type="nucleotide sequence ID" value="NZ_BAAAKM010000021.1"/>
</dbReference>
<evidence type="ECO:0000256" key="10">
    <source>
        <dbReference type="ARBA" id="ARBA00023140"/>
    </source>
</evidence>
<dbReference type="InterPro" id="IPR055060">
    <property type="entry name" value="ACOX_C_alpha1"/>
</dbReference>
<dbReference type="Pfam" id="PF02771">
    <property type="entry name" value="Acyl-CoA_dh_N"/>
    <property type="match status" value="1"/>
</dbReference>
<reference evidence="16 17" key="1">
    <citation type="submission" date="2020-08" db="EMBL/GenBank/DDBJ databases">
        <title>Sequencing the genomes of 1000 actinobacteria strains.</title>
        <authorList>
            <person name="Klenk H.-P."/>
        </authorList>
    </citation>
    <scope>NUCLEOTIDE SEQUENCE [LARGE SCALE GENOMIC DNA]</scope>
    <source>
        <strain evidence="16 17">DSM 44598</strain>
    </source>
</reference>
<dbReference type="Pfam" id="PF02770">
    <property type="entry name" value="Acyl-CoA_dh_M"/>
    <property type="match status" value="1"/>
</dbReference>
<gene>
    <name evidence="16" type="ORF">HNR07_002960</name>
</gene>
<evidence type="ECO:0000259" key="13">
    <source>
        <dbReference type="Pfam" id="PF02770"/>
    </source>
</evidence>
<dbReference type="InterPro" id="IPR006091">
    <property type="entry name" value="Acyl-CoA_Oxase/DH_mid-dom"/>
</dbReference>
<dbReference type="Gene3D" id="1.20.140.10">
    <property type="entry name" value="Butyryl-CoA Dehydrogenase, subunit A, domain 3"/>
    <property type="match status" value="2"/>
</dbReference>
<organism evidence="16 17">
    <name type="scientific">Nocardiopsis metallicus</name>
    <dbReference type="NCBI Taxonomy" id="179819"/>
    <lineage>
        <taxon>Bacteria</taxon>
        <taxon>Bacillati</taxon>
        <taxon>Actinomycetota</taxon>
        <taxon>Actinomycetes</taxon>
        <taxon>Streptosporangiales</taxon>
        <taxon>Nocardiopsidaceae</taxon>
        <taxon>Nocardiopsis</taxon>
    </lineage>
</organism>
<comment type="cofactor">
    <cofactor evidence="1">
        <name>FAD</name>
        <dbReference type="ChEBI" id="CHEBI:57692"/>
    </cofactor>
</comment>
<dbReference type="Proteomes" id="UP000579647">
    <property type="component" value="Unassembled WGS sequence"/>
</dbReference>
<keyword evidence="17" id="KW-1185">Reference proteome</keyword>
<dbReference type="InterPro" id="IPR046373">
    <property type="entry name" value="Acyl-CoA_Oxase/DH_mid-dom_sf"/>
</dbReference>
<feature type="domain" description="Acyl-CoA dehydrogenase/oxidase N-terminal" evidence="14">
    <location>
        <begin position="25"/>
        <end position="129"/>
    </location>
</feature>
<keyword evidence="8 16" id="KW-0560">Oxidoreductase</keyword>
<evidence type="ECO:0000256" key="5">
    <source>
        <dbReference type="ARBA" id="ARBA00022630"/>
    </source>
</evidence>
<keyword evidence="10" id="KW-0576">Peroxisome</keyword>
<evidence type="ECO:0000259" key="14">
    <source>
        <dbReference type="Pfam" id="PF02771"/>
    </source>
</evidence>